<dbReference type="AlphaFoldDB" id="A0A6C2CKI3"/>
<comment type="cofactor">
    <cofactor evidence="1">
        <name>FAD</name>
        <dbReference type="ChEBI" id="CHEBI:57692"/>
    </cofactor>
</comment>
<keyword evidence="8" id="KW-1185">Reference proteome</keyword>
<evidence type="ECO:0000256" key="2">
    <source>
        <dbReference type="ARBA" id="ARBA00022630"/>
    </source>
</evidence>
<dbReference type="Gene3D" id="3.30.9.10">
    <property type="entry name" value="D-Amino Acid Oxidase, subunit A, domain 2"/>
    <property type="match status" value="1"/>
</dbReference>
<dbReference type="Proteomes" id="UP000389128">
    <property type="component" value="Unassembled WGS sequence"/>
</dbReference>
<dbReference type="SUPFAM" id="SSF51905">
    <property type="entry name" value="FAD/NAD(P)-binding domain"/>
    <property type="match status" value="1"/>
</dbReference>
<keyword evidence="3" id="KW-0274">FAD</keyword>
<keyword evidence="2" id="KW-0285">Flavoprotein</keyword>
<name>A0A6C2CKI3_9RHOO</name>
<dbReference type="RefSeq" id="WP_148580726.1">
    <property type="nucleotide sequence ID" value="NZ_SDKK01000021.1"/>
</dbReference>
<dbReference type="PANTHER" id="PTHR43104">
    <property type="entry name" value="L-2-HYDROXYGLUTARATE DEHYDROGENASE, MITOCHONDRIAL"/>
    <property type="match status" value="1"/>
</dbReference>
<comment type="caution">
    <text evidence="7">The sequence shown here is derived from an EMBL/GenBank/DDBJ whole genome shotgun (WGS) entry which is preliminary data.</text>
</comment>
<dbReference type="GO" id="GO:0047545">
    <property type="term" value="F:(S)-2-hydroxyglutarate dehydrogenase activity"/>
    <property type="evidence" value="ECO:0007669"/>
    <property type="project" value="TreeGrafter"/>
</dbReference>
<accession>A0A6C2CKI3</accession>
<evidence type="ECO:0000256" key="3">
    <source>
        <dbReference type="ARBA" id="ARBA00022827"/>
    </source>
</evidence>
<protein>
    <submittedName>
        <fullName evidence="7">NAD(P)/FAD-dependent oxidoreductase</fullName>
    </submittedName>
</protein>
<dbReference type="Pfam" id="PF01266">
    <property type="entry name" value="DAO"/>
    <property type="match status" value="1"/>
</dbReference>
<dbReference type="EMBL" id="SDKK01000021">
    <property type="protein sequence ID" value="TYC54378.1"/>
    <property type="molecule type" value="Genomic_DNA"/>
</dbReference>
<comment type="similarity">
    <text evidence="5">Belongs to the L2HGDH family.</text>
</comment>
<reference evidence="7 8" key="1">
    <citation type="submission" date="2019-01" db="EMBL/GenBank/DDBJ databases">
        <title>Zoogloea oleivorans genome sequencing and assembly.</title>
        <authorList>
            <person name="Tancsics A."/>
            <person name="Farkas M."/>
            <person name="Kriszt B."/>
            <person name="Maroti G."/>
            <person name="Horvath B."/>
        </authorList>
    </citation>
    <scope>NUCLEOTIDE SEQUENCE [LARGE SCALE GENOMIC DNA]</scope>
    <source>
        <strain evidence="7 8">Buc</strain>
    </source>
</reference>
<dbReference type="InterPro" id="IPR006076">
    <property type="entry name" value="FAD-dep_OxRdtase"/>
</dbReference>
<evidence type="ECO:0000256" key="1">
    <source>
        <dbReference type="ARBA" id="ARBA00001974"/>
    </source>
</evidence>
<evidence type="ECO:0000256" key="4">
    <source>
        <dbReference type="ARBA" id="ARBA00023002"/>
    </source>
</evidence>
<dbReference type="OrthoDB" id="9801699at2"/>
<organism evidence="7 8">
    <name type="scientific">Zoogloea oleivorans</name>
    <dbReference type="NCBI Taxonomy" id="1552750"/>
    <lineage>
        <taxon>Bacteria</taxon>
        <taxon>Pseudomonadati</taxon>
        <taxon>Pseudomonadota</taxon>
        <taxon>Betaproteobacteria</taxon>
        <taxon>Rhodocyclales</taxon>
        <taxon>Zoogloeaceae</taxon>
        <taxon>Zoogloea</taxon>
    </lineage>
</organism>
<dbReference type="PANTHER" id="PTHR43104:SF4">
    <property type="entry name" value="L-2-HYDROXYGLUTARATE DEHYDROGENASE, MITOCHONDRIAL"/>
    <property type="match status" value="1"/>
</dbReference>
<evidence type="ECO:0000313" key="8">
    <source>
        <dbReference type="Proteomes" id="UP000389128"/>
    </source>
</evidence>
<evidence type="ECO:0000259" key="6">
    <source>
        <dbReference type="Pfam" id="PF01266"/>
    </source>
</evidence>
<dbReference type="Gene3D" id="3.50.50.60">
    <property type="entry name" value="FAD/NAD(P)-binding domain"/>
    <property type="match status" value="1"/>
</dbReference>
<keyword evidence="4" id="KW-0560">Oxidoreductase</keyword>
<feature type="domain" description="FAD dependent oxidoreductase" evidence="6">
    <location>
        <begin position="5"/>
        <end position="361"/>
    </location>
</feature>
<gene>
    <name evidence="7" type="ORF">ETQ85_19325</name>
</gene>
<proteinExistence type="inferred from homology"/>
<dbReference type="InterPro" id="IPR036188">
    <property type="entry name" value="FAD/NAD-bd_sf"/>
</dbReference>
<sequence>MEHVDCVVVGAGVIGLACARALALAGRDVLILEAADTFGSGISSRSSEVIHAGLYYPTNSLRARVCLAGREALYTYCAERHIAHQRVGKLLVATDEAQRPRLEAIAAQAQTNGINGLQHLSGTEAMLLEPALRCVSALLSPDTGIIDSHGLMLALLGDAEAAGATLVTRAPVTRVECQADGFMLEVGGAEAMHLQARSLINAAGLGAVPLARQLAGFPADLLPTHHYARGNYFALQGRSPFSRLIYPIPETAGLGVHLTLDLGGQARFGPDVEWIAEPDYQVDPARAAAFYPAIRRYWPDLPNGALQPAYAGVRPKIHGPGEAAADFMLLGPREHGLAGLVQLFGIESPGLTSCLAIGDAVGTALAFTRHRRAHQAKQV</sequence>
<evidence type="ECO:0000256" key="5">
    <source>
        <dbReference type="ARBA" id="ARBA00037941"/>
    </source>
</evidence>
<evidence type="ECO:0000313" key="7">
    <source>
        <dbReference type="EMBL" id="TYC54378.1"/>
    </source>
</evidence>